<feature type="region of interest" description="Disordered" evidence="1">
    <location>
        <begin position="79"/>
        <end position="114"/>
    </location>
</feature>
<proteinExistence type="predicted"/>
<organism evidence="3 4">
    <name type="scientific">Isoptericola haloaureus</name>
    <dbReference type="NCBI Taxonomy" id="1542902"/>
    <lineage>
        <taxon>Bacteria</taxon>
        <taxon>Bacillati</taxon>
        <taxon>Actinomycetota</taxon>
        <taxon>Actinomycetes</taxon>
        <taxon>Micrococcales</taxon>
        <taxon>Promicromonosporaceae</taxon>
        <taxon>Isoptericola</taxon>
    </lineage>
</organism>
<accession>A0ABU7Z6X8</accession>
<reference evidence="3" key="1">
    <citation type="journal article" date="2024" name="Antonie Van Leeuwenhoek">
        <title>Isoptericola haloaureus sp. nov., a dimorphic actinobacterium isolated from mangrove sediments of southeast India, implicating biosaline agricultural significance through nitrogen fixation and salt tolerance genes.</title>
        <authorList>
            <person name="Prathaban M."/>
            <person name="Prathiviraj R."/>
            <person name="Ravichandran M."/>
            <person name="Natarajan S.D."/>
            <person name="Sobanaa M."/>
            <person name="Hari Krishna Kumar S."/>
            <person name="Chandrasekar V."/>
            <person name="Selvin J."/>
        </authorList>
    </citation>
    <scope>NUCLEOTIDE SEQUENCE</scope>
    <source>
        <strain evidence="3">MP1014</strain>
    </source>
</reference>
<comment type="caution">
    <text evidence="3">The sequence shown here is derived from an EMBL/GenBank/DDBJ whole genome shotgun (WGS) entry which is preliminary data.</text>
</comment>
<dbReference type="EMBL" id="JBAGLP010000117">
    <property type="protein sequence ID" value="MEG3615128.1"/>
    <property type="molecule type" value="Genomic_DNA"/>
</dbReference>
<keyword evidence="2" id="KW-0812">Transmembrane</keyword>
<sequence>MTRRLFWVGVGVTITVVVIQRGRRLVARYTPEAVAERAGDLGRDVSRRAETFLTTFRSEFAAARASREDELVAALLAEGQPHPDDVERTRRGRHAAVDPEAATRADEDELGYSF</sequence>
<keyword evidence="2" id="KW-0472">Membrane</keyword>
<feature type="compositionally biased region" description="Basic and acidic residues" evidence="1">
    <location>
        <begin position="81"/>
        <end position="105"/>
    </location>
</feature>
<dbReference type="Proteomes" id="UP001310387">
    <property type="component" value="Unassembled WGS sequence"/>
</dbReference>
<keyword evidence="2" id="KW-1133">Transmembrane helix</keyword>
<evidence type="ECO:0000313" key="4">
    <source>
        <dbReference type="Proteomes" id="UP001310387"/>
    </source>
</evidence>
<evidence type="ECO:0008006" key="5">
    <source>
        <dbReference type="Google" id="ProtNLM"/>
    </source>
</evidence>
<gene>
    <name evidence="3" type="ORF">V5O49_08340</name>
</gene>
<evidence type="ECO:0000256" key="2">
    <source>
        <dbReference type="SAM" id="Phobius"/>
    </source>
</evidence>
<name>A0ABU7Z6X8_9MICO</name>
<feature type="transmembrane region" description="Helical" evidence="2">
    <location>
        <begin position="6"/>
        <end position="22"/>
    </location>
</feature>
<reference evidence="3" key="2">
    <citation type="submission" date="2024-02" db="EMBL/GenBank/DDBJ databases">
        <authorList>
            <person name="Prathaban M."/>
            <person name="Mythili R."/>
            <person name="Sharmila Devi N."/>
            <person name="Sobanaa M."/>
            <person name="Prathiviraj R."/>
            <person name="Selvin J."/>
        </authorList>
    </citation>
    <scope>NUCLEOTIDE SEQUENCE</scope>
    <source>
        <strain evidence="3">MP1014</strain>
    </source>
</reference>
<dbReference type="RefSeq" id="WP_278234515.1">
    <property type="nucleotide sequence ID" value="NZ_JBAGLP010000117.1"/>
</dbReference>
<evidence type="ECO:0000313" key="3">
    <source>
        <dbReference type="EMBL" id="MEG3615128.1"/>
    </source>
</evidence>
<protein>
    <recommendedName>
        <fullName evidence="5">Secreted protein</fullName>
    </recommendedName>
</protein>
<evidence type="ECO:0000256" key="1">
    <source>
        <dbReference type="SAM" id="MobiDB-lite"/>
    </source>
</evidence>
<keyword evidence="4" id="KW-1185">Reference proteome</keyword>